<dbReference type="Proteomes" id="UP001269375">
    <property type="component" value="Unassembled WGS sequence"/>
</dbReference>
<dbReference type="InterPro" id="IPR001555">
    <property type="entry name" value="GART_AS"/>
</dbReference>
<feature type="binding site" evidence="6">
    <location>
        <position position="80"/>
    </location>
    <ligand>
        <name>(6R)-10-formyltetrahydrofolate</name>
        <dbReference type="ChEBI" id="CHEBI:195366"/>
    </ligand>
</feature>
<comment type="function">
    <text evidence="6">Catalyzes the transfer of a formyl group from 10-formyltetrahydrofolate to 5-phospho-ribosyl-glycinamide (GAR), producing 5-phospho-ribosyl-N-formylglycinamide (FGAR) and tetrahydrofolate.</text>
</comment>
<organism evidence="8 9">
    <name type="scientific">Larsenimonas suaedae</name>
    <dbReference type="NCBI Taxonomy" id="1851019"/>
    <lineage>
        <taxon>Bacteria</taxon>
        <taxon>Pseudomonadati</taxon>
        <taxon>Pseudomonadota</taxon>
        <taxon>Gammaproteobacteria</taxon>
        <taxon>Oceanospirillales</taxon>
        <taxon>Halomonadaceae</taxon>
        <taxon>Larsenimonas</taxon>
    </lineage>
</organism>
<evidence type="ECO:0000313" key="8">
    <source>
        <dbReference type="EMBL" id="MDR5896848.1"/>
    </source>
</evidence>
<feature type="binding site" evidence="6">
    <location>
        <begin position="21"/>
        <end position="23"/>
    </location>
    <ligand>
        <name>N(1)-(5-phospho-beta-D-ribosyl)glycinamide</name>
        <dbReference type="ChEBI" id="CHEBI:143788"/>
    </ligand>
</feature>
<dbReference type="Gene3D" id="3.40.50.170">
    <property type="entry name" value="Formyl transferase, N-terminal domain"/>
    <property type="match status" value="1"/>
</dbReference>
<dbReference type="NCBIfam" id="TIGR00639">
    <property type="entry name" value="PurN"/>
    <property type="match status" value="1"/>
</dbReference>
<dbReference type="RefSeq" id="WP_251590357.1">
    <property type="nucleotide sequence ID" value="NZ_JAMLJI010000001.1"/>
</dbReference>
<sequence>MTFEAETADARRIVVLISGSGSNLQALLDAMEHDELGGNVVAVISNKPDAYGLERAKEADVLTEVVEPSKFRHFHDERDRELYDAELIRVIDHHQPDLVVLAGFMRILTKSFVLRYHGRLMNIHPSLLPAYKGLDTHARLLADSGTEHGASVHFVTEELDGGPIIVQAAVHVLPDDTKDTLAERVLSREHLIYPMAVRWFLDGRLQLNDSGLTLDGHALPASGLRLAADDVTDDDL</sequence>
<feature type="binding site" evidence="6">
    <location>
        <begin position="105"/>
        <end position="108"/>
    </location>
    <ligand>
        <name>(6R)-10-formyltetrahydrofolate</name>
        <dbReference type="ChEBI" id="CHEBI:195366"/>
    </ligand>
</feature>
<evidence type="ECO:0000256" key="3">
    <source>
        <dbReference type="ARBA" id="ARBA00022755"/>
    </source>
</evidence>
<dbReference type="Pfam" id="PF00551">
    <property type="entry name" value="Formyl_trans_N"/>
    <property type="match status" value="1"/>
</dbReference>
<dbReference type="InterPro" id="IPR036477">
    <property type="entry name" value="Formyl_transf_N_sf"/>
</dbReference>
<dbReference type="CDD" id="cd08645">
    <property type="entry name" value="FMT_core_GART"/>
    <property type="match status" value="1"/>
</dbReference>
<comment type="catalytic activity">
    <reaction evidence="5 6">
        <text>N(1)-(5-phospho-beta-D-ribosyl)glycinamide + (6R)-10-formyltetrahydrofolate = N(2)-formyl-N(1)-(5-phospho-beta-D-ribosyl)glycinamide + (6S)-5,6,7,8-tetrahydrofolate + H(+)</text>
        <dbReference type="Rhea" id="RHEA:15053"/>
        <dbReference type="ChEBI" id="CHEBI:15378"/>
        <dbReference type="ChEBI" id="CHEBI:57453"/>
        <dbReference type="ChEBI" id="CHEBI:143788"/>
        <dbReference type="ChEBI" id="CHEBI:147286"/>
        <dbReference type="ChEBI" id="CHEBI:195366"/>
        <dbReference type="EC" id="2.1.2.2"/>
    </reaction>
</comment>
<gene>
    <name evidence="6 8" type="primary">purN</name>
    <name evidence="8" type="ORF">QC825_12260</name>
</gene>
<dbReference type="PROSITE" id="PS00373">
    <property type="entry name" value="GART"/>
    <property type="match status" value="1"/>
</dbReference>
<keyword evidence="3 6" id="KW-0658">Purine biosynthesis</keyword>
<dbReference type="PANTHER" id="PTHR43369:SF2">
    <property type="entry name" value="PHOSPHORIBOSYLGLYCINAMIDE FORMYLTRANSFERASE"/>
    <property type="match status" value="1"/>
</dbReference>
<keyword evidence="9" id="KW-1185">Reference proteome</keyword>
<feature type="site" description="Raises pKa of active site His" evidence="6">
    <location>
        <position position="160"/>
    </location>
</feature>
<dbReference type="SUPFAM" id="SSF53328">
    <property type="entry name" value="Formyltransferase"/>
    <property type="match status" value="1"/>
</dbReference>
<comment type="pathway">
    <text evidence="1 6">Purine metabolism; IMP biosynthesis via de novo pathway; N(2)-formyl-N(1)-(5-phospho-D-ribosyl)glycinamide from N(1)-(5-phospho-D-ribosyl)glycinamide (10-formyl THF route): step 1/1.</text>
</comment>
<dbReference type="PANTHER" id="PTHR43369">
    <property type="entry name" value="PHOSPHORIBOSYLGLYCINAMIDE FORMYLTRANSFERASE"/>
    <property type="match status" value="1"/>
</dbReference>
<evidence type="ECO:0000259" key="7">
    <source>
        <dbReference type="Pfam" id="PF00551"/>
    </source>
</evidence>
<proteinExistence type="inferred from homology"/>
<dbReference type="InterPro" id="IPR002376">
    <property type="entry name" value="Formyl_transf_N"/>
</dbReference>
<evidence type="ECO:0000256" key="4">
    <source>
        <dbReference type="ARBA" id="ARBA00038440"/>
    </source>
</evidence>
<dbReference type="InterPro" id="IPR004607">
    <property type="entry name" value="GART"/>
</dbReference>
<feature type="active site" description="Proton donor" evidence="6">
    <location>
        <position position="124"/>
    </location>
</feature>
<comment type="caution">
    <text evidence="8">The sequence shown here is derived from an EMBL/GenBank/DDBJ whole genome shotgun (WGS) entry which is preliminary data.</text>
</comment>
<reference evidence="8 9" key="1">
    <citation type="submission" date="2023-04" db="EMBL/GenBank/DDBJ databases">
        <title>A long-awaited taxogenomic arrangement of the family Halomonadaceae.</title>
        <authorList>
            <person name="De La Haba R."/>
            <person name="Chuvochina M."/>
            <person name="Wittouck S."/>
            <person name="Arahal D.R."/>
            <person name="Sanchez-Porro C."/>
            <person name="Hugenholtz P."/>
            <person name="Ventosa A."/>
        </authorList>
    </citation>
    <scope>NUCLEOTIDE SEQUENCE [LARGE SCALE GENOMIC DNA]</scope>
    <source>
        <strain evidence="8 9">DSM 22428</strain>
    </source>
</reference>
<evidence type="ECO:0000256" key="2">
    <source>
        <dbReference type="ARBA" id="ARBA00022679"/>
    </source>
</evidence>
<name>A0ABU1GZX8_9GAMM</name>
<feature type="domain" description="Formyl transferase N-terminal" evidence="7">
    <location>
        <begin position="12"/>
        <end position="197"/>
    </location>
</feature>
<protein>
    <recommendedName>
        <fullName evidence="6">Phosphoribosylglycinamide formyltransferase</fullName>
        <ecNumber evidence="6">2.1.2.2</ecNumber>
    </recommendedName>
    <alternativeName>
        <fullName evidence="6">5'-phosphoribosylglycinamide transformylase</fullName>
    </alternativeName>
    <alternativeName>
        <fullName evidence="6">GAR transformylase</fullName>
        <shortName evidence="6">GART</shortName>
    </alternativeName>
</protein>
<dbReference type="HAMAP" id="MF_01930">
    <property type="entry name" value="PurN"/>
    <property type="match status" value="1"/>
</dbReference>
<dbReference type="EC" id="2.1.2.2" evidence="6"/>
<comment type="similarity">
    <text evidence="4 6">Belongs to the GART family.</text>
</comment>
<feature type="binding site" evidence="6">
    <location>
        <position position="122"/>
    </location>
    <ligand>
        <name>(6R)-10-formyltetrahydrofolate</name>
        <dbReference type="ChEBI" id="CHEBI:195366"/>
    </ligand>
</feature>
<evidence type="ECO:0000313" key="9">
    <source>
        <dbReference type="Proteomes" id="UP001269375"/>
    </source>
</evidence>
<evidence type="ECO:0000256" key="5">
    <source>
        <dbReference type="ARBA" id="ARBA00047664"/>
    </source>
</evidence>
<dbReference type="GO" id="GO:0004644">
    <property type="term" value="F:phosphoribosylglycinamide formyltransferase activity"/>
    <property type="evidence" value="ECO:0007669"/>
    <property type="project" value="UniProtKB-EC"/>
</dbReference>
<dbReference type="EMBL" id="JARWAO010000006">
    <property type="protein sequence ID" value="MDR5896848.1"/>
    <property type="molecule type" value="Genomic_DNA"/>
</dbReference>
<accession>A0ABU1GZX8</accession>
<evidence type="ECO:0000256" key="1">
    <source>
        <dbReference type="ARBA" id="ARBA00005054"/>
    </source>
</evidence>
<evidence type="ECO:0000256" key="6">
    <source>
        <dbReference type="HAMAP-Rule" id="MF_01930"/>
    </source>
</evidence>
<keyword evidence="2 6" id="KW-0808">Transferase</keyword>